<feature type="region of interest" description="Disordered" evidence="11">
    <location>
        <begin position="385"/>
        <end position="422"/>
    </location>
</feature>
<keyword evidence="14" id="KW-1185">Reference proteome</keyword>
<feature type="compositionally biased region" description="Basic and acidic residues" evidence="11">
    <location>
        <begin position="1169"/>
        <end position="1179"/>
    </location>
</feature>
<organism evidence="13 14">
    <name type="scientific">Ilex paraguariensis</name>
    <name type="common">yerba mate</name>
    <dbReference type="NCBI Taxonomy" id="185542"/>
    <lineage>
        <taxon>Eukaryota</taxon>
        <taxon>Viridiplantae</taxon>
        <taxon>Streptophyta</taxon>
        <taxon>Embryophyta</taxon>
        <taxon>Tracheophyta</taxon>
        <taxon>Spermatophyta</taxon>
        <taxon>Magnoliopsida</taxon>
        <taxon>eudicotyledons</taxon>
        <taxon>Gunneridae</taxon>
        <taxon>Pentapetalae</taxon>
        <taxon>asterids</taxon>
        <taxon>campanulids</taxon>
        <taxon>Aquifoliales</taxon>
        <taxon>Aquifoliaceae</taxon>
        <taxon>Ilex</taxon>
    </lineage>
</organism>
<evidence type="ECO:0000256" key="8">
    <source>
        <dbReference type="ARBA" id="ARBA00023136"/>
    </source>
</evidence>
<comment type="caution">
    <text evidence="13">The sequence shown here is derived from an EMBL/GenBank/DDBJ whole genome shotgun (WGS) entry which is preliminary data.</text>
</comment>
<evidence type="ECO:0008006" key="15">
    <source>
        <dbReference type="Google" id="ProtNLM"/>
    </source>
</evidence>
<evidence type="ECO:0000313" key="14">
    <source>
        <dbReference type="Proteomes" id="UP001642360"/>
    </source>
</evidence>
<feature type="compositionally biased region" description="Acidic residues" evidence="11">
    <location>
        <begin position="355"/>
        <end position="365"/>
    </location>
</feature>
<keyword evidence="5" id="KW-0256">Endoplasmic reticulum</keyword>
<dbReference type="InterPro" id="IPR055282">
    <property type="entry name" value="PPI1-4"/>
</dbReference>
<evidence type="ECO:0000256" key="12">
    <source>
        <dbReference type="SAM" id="Phobius"/>
    </source>
</evidence>
<feature type="region of interest" description="Disordered" evidence="11">
    <location>
        <begin position="1059"/>
        <end position="1184"/>
    </location>
</feature>
<reference evidence="13 14" key="1">
    <citation type="submission" date="2024-02" db="EMBL/GenBank/DDBJ databases">
        <authorList>
            <person name="Vignale AGUSTIN F."/>
            <person name="Sosa J E."/>
            <person name="Modenutti C."/>
        </authorList>
    </citation>
    <scope>NUCLEOTIDE SEQUENCE [LARGE SCALE GENOMIC DNA]</scope>
</reference>
<keyword evidence="8 12" id="KW-0472">Membrane</keyword>
<keyword evidence="7 10" id="KW-0175">Coiled coil</keyword>
<feature type="compositionally biased region" description="Polar residues" evidence="11">
    <location>
        <begin position="1205"/>
        <end position="1224"/>
    </location>
</feature>
<feature type="compositionally biased region" description="Polar residues" evidence="11">
    <location>
        <begin position="634"/>
        <end position="648"/>
    </location>
</feature>
<dbReference type="GO" id="GO:0005886">
    <property type="term" value="C:plasma membrane"/>
    <property type="evidence" value="ECO:0007669"/>
    <property type="project" value="UniProtKB-SubCell"/>
</dbReference>
<dbReference type="PANTHER" id="PTHR32219:SF3">
    <property type="entry name" value="CALPONIN-LIKE DOMAIN PROTEIN"/>
    <property type="match status" value="1"/>
</dbReference>
<name>A0ABC8URK1_9AQUA</name>
<dbReference type="Proteomes" id="UP001642360">
    <property type="component" value="Unassembled WGS sequence"/>
</dbReference>
<dbReference type="GO" id="GO:0005789">
    <property type="term" value="C:endoplasmic reticulum membrane"/>
    <property type="evidence" value="ECO:0007669"/>
    <property type="project" value="UniProtKB-SubCell"/>
</dbReference>
<feature type="coiled-coil region" evidence="10">
    <location>
        <begin position="752"/>
        <end position="786"/>
    </location>
</feature>
<feature type="region of interest" description="Disordered" evidence="11">
    <location>
        <begin position="634"/>
        <end position="656"/>
    </location>
</feature>
<accession>A0ABC8URK1</accession>
<comment type="subcellular location">
    <subcellularLocation>
        <location evidence="1">Cell membrane</location>
        <topology evidence="1">Single-pass membrane protein</topology>
    </subcellularLocation>
    <subcellularLocation>
        <location evidence="2">Endoplasmic reticulum membrane</location>
        <topology evidence="2">Single-pass membrane protein</topology>
    </subcellularLocation>
</comment>
<feature type="coiled-coil region" evidence="10">
    <location>
        <begin position="833"/>
        <end position="902"/>
    </location>
</feature>
<gene>
    <name evidence="13" type="ORF">ILEXP_LOCUS53707</name>
</gene>
<feature type="transmembrane region" description="Helical" evidence="12">
    <location>
        <begin position="1241"/>
        <end position="1263"/>
    </location>
</feature>
<sequence>MTAETEVLRELSEVSLNGEIEETRGLDKSFYQDLPKADGSGCNGIKHVDEDDHDADESGRDDPDNSYVFVNENGHASDDPNELDLNAESNVVTKSKAIEVQVGELNVDDAQIVPSSAEQNNCIVDLTDVTQLTDDVSPESLEGKVDKDGVEVVSTNRVEEPSATVGFEPEQGAGEVNIEGRLALESAPDPEETQESEANVSNSAEDLGESRKFKILSSVADGSSDIKVEYEKQINVGSIEELGEGKEFQMEVFEAPEYETPEVKVGEVKSEVTTKLELAIEPENIMESEITFATPAEYVSCQLVNGDGRVEEEIIRDLDILLKQKQKSQVLVTNDIQADLDQGREATELANEIDSPLETEGESVLDENKGNLPTSCVEGCISQTEKHNEARSLPSPTDYGQKAPEPNGSSEKHESLSSPTVCVKPEVNNGSVPIEIGDILLADSEDGTTGDQEVRCRNFLVMEDLPSSGANVTEPETQVENSDIKNCESVISCAEDAQSEILMENGNGPVEGESILSCPDNDVLLQSEAASVEHEKNIPTFPGEYRHMESLVSNGDIEHAHRQSISANNLEPECHVSDSVQNGSSADVKSGSTVENFSVISGRDMPSNIAVVSGSEVLDGPVVNSADALNTAPVSVSVGNGEDQSNGESEGGDGKLKCVETMDSEAIHRDGTSTSLPEGSSADDMHGQNGGAEATTRPFRFLIRIPRFDDGNLREQIRQAQLQVDEKTKCRDAIRVEIQKKKANCQVHGDEYDAANAEVKASRKLVKAKRQEIDSVQSMINRVKNAISVEDIDARINNVEHMIEHETLPLKEEKQFIREIKQLRHLRGQLSSNMGSRDEVQQALQQKDQVEERLKILRKELDCLKDKVSKAEAAAVVGGKKYEDESKRLKELQAQFRAADDIRQQAYSHFSSLRVQLLEKNQHFRMYKDDSMAASRYGSTGDSKALHRKCVNQVESLMQLWNKNDEFRKEYVRFNTRSTLRRLGTLDSRALGPDEEPPLVPSYADERVDRLASSPVKANPLSPTLTLEQEKQVSPVEGEVADGKSIAKVAEYNNHMEKTKKSVKPILASGSATFSGRDDTEETKEEEHMQTKEELELARKAEDLRKEEAAAKLKEQCRLEEKAKAKEALERKKRNAEKAQIRADVRAQKEAEQKEKEREKKLRKKERKKAAAAEAHDGITDGEIAPTSETLTRTFKVVEIKDTHSATTKRPSRPSQFTKQSKTKSIPPPLRNRGKSKLQQWGWVILAALVLIILFFVGNIGFYSTLKLRRGQF</sequence>
<protein>
    <recommendedName>
        <fullName evidence="15">Proton pump-interactor 1</fullName>
    </recommendedName>
</protein>
<feature type="compositionally biased region" description="Basic and acidic residues" evidence="11">
    <location>
        <begin position="1085"/>
        <end position="1160"/>
    </location>
</feature>
<evidence type="ECO:0000256" key="2">
    <source>
        <dbReference type="ARBA" id="ARBA00004389"/>
    </source>
</evidence>
<evidence type="ECO:0000256" key="10">
    <source>
        <dbReference type="SAM" id="Coils"/>
    </source>
</evidence>
<evidence type="ECO:0000313" key="13">
    <source>
        <dbReference type="EMBL" id="CAK9183442.1"/>
    </source>
</evidence>
<dbReference type="EMBL" id="CAUOFW020008636">
    <property type="protein sequence ID" value="CAK9183442.1"/>
    <property type="molecule type" value="Genomic_DNA"/>
</dbReference>
<evidence type="ECO:0000256" key="3">
    <source>
        <dbReference type="ARBA" id="ARBA00022475"/>
    </source>
</evidence>
<proteinExistence type="inferred from homology"/>
<evidence type="ECO:0000256" key="6">
    <source>
        <dbReference type="ARBA" id="ARBA00022989"/>
    </source>
</evidence>
<feature type="compositionally biased region" description="Basic and acidic residues" evidence="11">
    <location>
        <begin position="46"/>
        <end position="63"/>
    </location>
</feature>
<evidence type="ECO:0000256" key="4">
    <source>
        <dbReference type="ARBA" id="ARBA00022692"/>
    </source>
</evidence>
<evidence type="ECO:0000256" key="5">
    <source>
        <dbReference type="ARBA" id="ARBA00022824"/>
    </source>
</evidence>
<comment type="similarity">
    <text evidence="9">Belongs to the plant Proton pump-interactor protein family.</text>
</comment>
<evidence type="ECO:0000256" key="11">
    <source>
        <dbReference type="SAM" id="MobiDB-lite"/>
    </source>
</evidence>
<evidence type="ECO:0000256" key="1">
    <source>
        <dbReference type="ARBA" id="ARBA00004162"/>
    </source>
</evidence>
<feature type="region of interest" description="Disordered" evidence="11">
    <location>
        <begin position="156"/>
        <end position="207"/>
    </location>
</feature>
<keyword evidence="6 12" id="KW-1133">Transmembrane helix</keyword>
<evidence type="ECO:0000256" key="7">
    <source>
        <dbReference type="ARBA" id="ARBA00023054"/>
    </source>
</evidence>
<feature type="region of interest" description="Disordered" evidence="11">
    <location>
        <begin position="351"/>
        <end position="370"/>
    </location>
</feature>
<keyword evidence="3" id="KW-1003">Cell membrane</keyword>
<keyword evidence="4 12" id="KW-0812">Transmembrane</keyword>
<feature type="region of interest" description="Disordered" evidence="11">
    <location>
        <begin position="1202"/>
        <end position="1234"/>
    </location>
</feature>
<dbReference type="PANTHER" id="PTHR32219">
    <property type="entry name" value="RNA-BINDING PROTEIN YLMH-RELATED"/>
    <property type="match status" value="1"/>
</dbReference>
<feature type="region of interest" description="Disordered" evidence="11">
    <location>
        <begin position="668"/>
        <end position="695"/>
    </location>
</feature>
<evidence type="ECO:0000256" key="9">
    <source>
        <dbReference type="ARBA" id="ARBA00038080"/>
    </source>
</evidence>
<dbReference type="AlphaFoldDB" id="A0ABC8URK1"/>
<feature type="region of interest" description="Disordered" evidence="11">
    <location>
        <begin position="38"/>
        <end position="83"/>
    </location>
</feature>